<evidence type="ECO:0000313" key="2">
    <source>
        <dbReference type="EMBL" id="ASS37538.1"/>
    </source>
</evidence>
<dbReference type="AlphaFoldDB" id="A0A223ARC8"/>
<name>A0A223ARC8_9FIRM</name>
<dbReference type="Proteomes" id="UP000214689">
    <property type="component" value="Chromosome"/>
</dbReference>
<keyword evidence="1" id="KW-0812">Transmembrane</keyword>
<accession>A0A223ARC8</accession>
<reference evidence="3" key="1">
    <citation type="submission" date="2016-05" db="EMBL/GenBank/DDBJ databases">
        <authorList>
            <person name="Holder M.E."/>
            <person name="Ajami N.J."/>
            <person name="Petrosino J.F."/>
        </authorList>
    </citation>
    <scope>NUCLEOTIDE SEQUENCE [LARGE SCALE GENOMIC DNA]</scope>
    <source>
        <strain evidence="3">ATCC 700696</strain>
    </source>
</reference>
<organism evidence="2 3">
    <name type="scientific">Mogibacterium pumilum</name>
    <dbReference type="NCBI Taxonomy" id="86332"/>
    <lineage>
        <taxon>Bacteria</taxon>
        <taxon>Bacillati</taxon>
        <taxon>Bacillota</taxon>
        <taxon>Clostridia</taxon>
        <taxon>Peptostreptococcales</taxon>
        <taxon>Anaerovoracaceae</taxon>
        <taxon>Mogibacterium</taxon>
    </lineage>
</organism>
<keyword evidence="1" id="KW-1133">Transmembrane helix</keyword>
<proteinExistence type="predicted"/>
<dbReference type="RefSeq" id="WP_094233759.1">
    <property type="nucleotide sequence ID" value="NZ_CP016199.1"/>
</dbReference>
<feature type="transmembrane region" description="Helical" evidence="1">
    <location>
        <begin position="238"/>
        <end position="260"/>
    </location>
</feature>
<keyword evidence="3" id="KW-1185">Reference proteome</keyword>
<feature type="transmembrane region" description="Helical" evidence="1">
    <location>
        <begin position="60"/>
        <end position="80"/>
    </location>
</feature>
<evidence type="ECO:0000313" key="3">
    <source>
        <dbReference type="Proteomes" id="UP000214689"/>
    </source>
</evidence>
<dbReference type="EMBL" id="CP016199">
    <property type="protein sequence ID" value="ASS37538.1"/>
    <property type="molecule type" value="Genomic_DNA"/>
</dbReference>
<feature type="transmembrane region" description="Helical" evidence="1">
    <location>
        <begin position="12"/>
        <end position="40"/>
    </location>
</feature>
<feature type="transmembrane region" description="Helical" evidence="1">
    <location>
        <begin position="190"/>
        <end position="210"/>
    </location>
</feature>
<gene>
    <name evidence="2" type="ORF">AXF17_03065</name>
</gene>
<dbReference type="OrthoDB" id="2081885at2"/>
<feature type="transmembrane region" description="Helical" evidence="1">
    <location>
        <begin position="134"/>
        <end position="157"/>
    </location>
</feature>
<keyword evidence="1" id="KW-0472">Membrane</keyword>
<sequence>MGKQEINFDGLKYISIAIWLEVGYILINGMTGLFTLLQIAAMSEISQGALLFTTKVAPDIILLIFIANTILYIMGLNGLGKLNPYYKKAFKFYIGYLVFLVLSVITIFVVLVTAGEFIFLVFKTSGINNTAMNVLSWIVVFTMLAMQVAGNAINIIYMRNILFGTRRVVDVLGGQGLAYNLTITERIYRIAMIVTTVMEVVGVTGMTFVLKKYFLKIAGEGADVFVALYSALRGMQGFFFLLIVAYIIVFIIRTIFAIRLTQTYVDLSKHELNEEEVAVLLEDKQAVQEAFEA</sequence>
<feature type="transmembrane region" description="Helical" evidence="1">
    <location>
        <begin position="92"/>
        <end position="122"/>
    </location>
</feature>
<evidence type="ECO:0000256" key="1">
    <source>
        <dbReference type="SAM" id="Phobius"/>
    </source>
</evidence>
<protein>
    <submittedName>
        <fullName evidence="2">Uncharacterized protein</fullName>
    </submittedName>
</protein>